<dbReference type="InterPro" id="IPR015943">
    <property type="entry name" value="WD40/YVTN_repeat-like_dom_sf"/>
</dbReference>
<organism evidence="1 2">
    <name type="scientific">Niastella soli</name>
    <dbReference type="NCBI Taxonomy" id="2821487"/>
    <lineage>
        <taxon>Bacteria</taxon>
        <taxon>Pseudomonadati</taxon>
        <taxon>Bacteroidota</taxon>
        <taxon>Chitinophagia</taxon>
        <taxon>Chitinophagales</taxon>
        <taxon>Chitinophagaceae</taxon>
        <taxon>Niastella</taxon>
    </lineage>
</organism>
<dbReference type="RefSeq" id="WP_209142321.1">
    <property type="nucleotide sequence ID" value="NZ_JAGHKO010000011.1"/>
</dbReference>
<sequence>MKNLYLLLVMGAVAWGCGDKDRFMVTSMPTTPILDSKLKGLIKDNSILNVRLDSTVGIRGFSDKNYFETADQFLNFSSGVVSFPKTRLTPLNYSRNFVVYASGTTASPVINYSLDYGKTWAAVAPKSMTPALNTTTYYSTELVYTAFIDSNNIMLAYQQKATTDADSRQYYKFNIATTAAQRVIYFDDAFQPLNMQFANNKTGWMLLYKPSAFSTYISKTTDTGRTWSEPVVIDNHVINGLQVGTKGNVAAIEDAGKVYISPDSGVTWKKPAVELKLTHAYMVNKAVVYGVTSEGFVKSTDTGVTWNTVSDNWYEYLNMKKIHFQDEQNGIMYGDQKLYITADGGVNWKVLLYPYPYMLE</sequence>
<dbReference type="EMBL" id="JAGHKO010000011">
    <property type="protein sequence ID" value="MBO9204093.1"/>
    <property type="molecule type" value="Genomic_DNA"/>
</dbReference>
<comment type="caution">
    <text evidence="1">The sequence shown here is derived from an EMBL/GenBank/DDBJ whole genome shotgun (WGS) entry which is preliminary data.</text>
</comment>
<gene>
    <name evidence="1" type="ORF">J7I42_27650</name>
</gene>
<evidence type="ECO:0000313" key="1">
    <source>
        <dbReference type="EMBL" id="MBO9204093.1"/>
    </source>
</evidence>
<dbReference type="CDD" id="cd15482">
    <property type="entry name" value="Sialidase_non-viral"/>
    <property type="match status" value="1"/>
</dbReference>
<evidence type="ECO:0008006" key="3">
    <source>
        <dbReference type="Google" id="ProtNLM"/>
    </source>
</evidence>
<name>A0ABS3Z1S0_9BACT</name>
<keyword evidence="2" id="KW-1185">Reference proteome</keyword>
<proteinExistence type="predicted"/>
<dbReference type="SUPFAM" id="SSF110296">
    <property type="entry name" value="Oligoxyloglucan reducing end-specific cellobiohydrolase"/>
    <property type="match status" value="1"/>
</dbReference>
<reference evidence="1 2" key="1">
    <citation type="submission" date="2021-03" db="EMBL/GenBank/DDBJ databases">
        <title>Assistant Professor.</title>
        <authorList>
            <person name="Huq M.A."/>
        </authorList>
    </citation>
    <scope>NUCLEOTIDE SEQUENCE [LARGE SCALE GENOMIC DNA]</scope>
    <source>
        <strain evidence="1 2">MAH-29</strain>
    </source>
</reference>
<evidence type="ECO:0000313" key="2">
    <source>
        <dbReference type="Proteomes" id="UP000677244"/>
    </source>
</evidence>
<dbReference type="Proteomes" id="UP000677244">
    <property type="component" value="Unassembled WGS sequence"/>
</dbReference>
<accession>A0ABS3Z1S0</accession>
<dbReference type="Gene3D" id="2.130.10.10">
    <property type="entry name" value="YVTN repeat-like/Quinoprotein amine dehydrogenase"/>
    <property type="match status" value="1"/>
</dbReference>
<protein>
    <recommendedName>
        <fullName evidence="3">Photosynthesis system II assembly factor Ycf48/Hcf136-like domain-containing protein</fullName>
    </recommendedName>
</protein>